<protein>
    <submittedName>
        <fullName evidence="2">Uncharacterized protein</fullName>
    </submittedName>
</protein>
<sequence length="227" mass="26087">MEANFVGNAKKRLNRYREKTHRQTIKKKQKKERKPRRILSNYEKAVQGFNLNEPGEAEGNADNGRIIRGPLKVKAAQDGVFLKARRALFMRKEKLNDANEARKNEDIYRIIDIGKGDAPYSKRRKEEIDVLKCLNFMDSTTSNEEEITSTDYNQTMSHIICSENHDNQDEEGTSPGGLFRSRSREMISISSSEVDSEPRKSSQKPRDFESDSEDTLASGNGRQEIRR</sequence>
<evidence type="ECO:0000313" key="2">
    <source>
        <dbReference type="EMBL" id="KAL0277578.1"/>
    </source>
</evidence>
<organism evidence="2">
    <name type="scientific">Menopon gallinae</name>
    <name type="common">poultry shaft louse</name>
    <dbReference type="NCBI Taxonomy" id="328185"/>
    <lineage>
        <taxon>Eukaryota</taxon>
        <taxon>Metazoa</taxon>
        <taxon>Ecdysozoa</taxon>
        <taxon>Arthropoda</taxon>
        <taxon>Hexapoda</taxon>
        <taxon>Insecta</taxon>
        <taxon>Pterygota</taxon>
        <taxon>Neoptera</taxon>
        <taxon>Paraneoptera</taxon>
        <taxon>Psocodea</taxon>
        <taxon>Troctomorpha</taxon>
        <taxon>Phthiraptera</taxon>
        <taxon>Amblycera</taxon>
        <taxon>Menoponidae</taxon>
        <taxon>Menopon</taxon>
    </lineage>
</organism>
<name>A0AAW2I7F6_9NEOP</name>
<evidence type="ECO:0000256" key="1">
    <source>
        <dbReference type="SAM" id="MobiDB-lite"/>
    </source>
</evidence>
<reference evidence="2" key="1">
    <citation type="journal article" date="2024" name="Gigascience">
        <title>Chromosome-level genome of the poultry shaft louse Menopon gallinae provides insight into the host-switching and adaptive evolution of parasitic lice.</title>
        <authorList>
            <person name="Xu Y."/>
            <person name="Ma L."/>
            <person name="Liu S."/>
            <person name="Liang Y."/>
            <person name="Liu Q."/>
            <person name="He Z."/>
            <person name="Tian L."/>
            <person name="Duan Y."/>
            <person name="Cai W."/>
            <person name="Li H."/>
            <person name="Song F."/>
        </authorList>
    </citation>
    <scope>NUCLEOTIDE SEQUENCE</scope>
    <source>
        <strain evidence="2">Cailab_2023a</strain>
    </source>
</reference>
<feature type="region of interest" description="Disordered" evidence="1">
    <location>
        <begin position="1"/>
        <end position="36"/>
    </location>
</feature>
<dbReference type="AlphaFoldDB" id="A0AAW2I7F6"/>
<proteinExistence type="predicted"/>
<feature type="compositionally biased region" description="Basic residues" evidence="1">
    <location>
        <begin position="9"/>
        <end position="36"/>
    </location>
</feature>
<dbReference type="EMBL" id="JARGDH010000002">
    <property type="protein sequence ID" value="KAL0277578.1"/>
    <property type="molecule type" value="Genomic_DNA"/>
</dbReference>
<feature type="compositionally biased region" description="Basic and acidic residues" evidence="1">
    <location>
        <begin position="196"/>
        <end position="209"/>
    </location>
</feature>
<gene>
    <name evidence="2" type="ORF">PYX00_004815</name>
</gene>
<accession>A0AAW2I7F6</accession>
<comment type="caution">
    <text evidence="2">The sequence shown here is derived from an EMBL/GenBank/DDBJ whole genome shotgun (WGS) entry which is preliminary data.</text>
</comment>
<feature type="region of interest" description="Disordered" evidence="1">
    <location>
        <begin position="164"/>
        <end position="227"/>
    </location>
</feature>